<keyword evidence="5" id="KW-1185">Reference proteome</keyword>
<keyword evidence="4" id="KW-0121">Carboxypeptidase</keyword>
<dbReference type="RefSeq" id="WP_151110845.1">
    <property type="nucleotide sequence ID" value="NZ_WKJQ01000001.1"/>
</dbReference>
<feature type="region of interest" description="Disordered" evidence="1">
    <location>
        <begin position="94"/>
        <end position="115"/>
    </location>
</feature>
<evidence type="ECO:0000313" key="4">
    <source>
        <dbReference type="EMBL" id="MRW96446.1"/>
    </source>
</evidence>
<dbReference type="Gene3D" id="2.60.40.10">
    <property type="entry name" value="Immunoglobulins"/>
    <property type="match status" value="1"/>
</dbReference>
<dbReference type="Proteomes" id="UP000443423">
    <property type="component" value="Unassembled WGS sequence"/>
</dbReference>
<keyword evidence="4" id="KW-0645">Protease</keyword>
<comment type="caution">
    <text evidence="4">The sequence shown here is derived from an EMBL/GenBank/DDBJ whole genome shotgun (WGS) entry which is preliminary data.</text>
</comment>
<sequence length="150" mass="15714">MLDLFRSDTRAIEGLPVRLVVALVVGVASMSVMLNMLSGVQGLATSELDVKPAPDVVETGPQDFEFTVVDHEGNPVEDATVIVKSGTAELDGVVTKKTDGSGTATMSLTPTLSSNREDGTLVVDVKPPAGSSFVDRRENTNVLVVRSNAS</sequence>
<dbReference type="GO" id="GO:0004180">
    <property type="term" value="F:carboxypeptidase activity"/>
    <property type="evidence" value="ECO:0007669"/>
    <property type="project" value="UniProtKB-KW"/>
</dbReference>
<keyword evidence="2" id="KW-0812">Transmembrane</keyword>
<dbReference type="EMBL" id="WKJQ01000001">
    <property type="protein sequence ID" value="MRW96446.1"/>
    <property type="molecule type" value="Genomic_DNA"/>
</dbReference>
<evidence type="ECO:0000256" key="2">
    <source>
        <dbReference type="SAM" id="Phobius"/>
    </source>
</evidence>
<keyword evidence="2" id="KW-1133">Transmembrane helix</keyword>
<dbReference type="InterPro" id="IPR008964">
    <property type="entry name" value="Invasin/intimin_cell_adhesion"/>
</dbReference>
<dbReference type="InterPro" id="IPR055806">
    <property type="entry name" value="DUF7382"/>
</dbReference>
<feature type="compositionally biased region" description="Polar residues" evidence="1">
    <location>
        <begin position="100"/>
        <end position="114"/>
    </location>
</feature>
<dbReference type="InterPro" id="IPR013783">
    <property type="entry name" value="Ig-like_fold"/>
</dbReference>
<evidence type="ECO:0000256" key="1">
    <source>
        <dbReference type="SAM" id="MobiDB-lite"/>
    </source>
</evidence>
<feature type="transmembrane region" description="Helical" evidence="2">
    <location>
        <begin position="15"/>
        <end position="37"/>
    </location>
</feature>
<dbReference type="AlphaFoldDB" id="A0A6A8G8K7"/>
<reference evidence="4 5" key="1">
    <citation type="submission" date="2019-11" db="EMBL/GenBank/DDBJ databases">
        <title>Whole genome sequence of Haloferax sp. MBLA0078.</title>
        <authorList>
            <person name="Seo M.-J."/>
            <person name="Cho E.-S."/>
        </authorList>
    </citation>
    <scope>NUCLEOTIDE SEQUENCE [LARGE SCALE GENOMIC DNA]</scope>
    <source>
        <strain evidence="4 5">MBLA0078</strain>
    </source>
</reference>
<evidence type="ECO:0000313" key="5">
    <source>
        <dbReference type="Proteomes" id="UP000443423"/>
    </source>
</evidence>
<keyword evidence="4" id="KW-0378">Hydrolase</keyword>
<feature type="domain" description="DUF7382" evidence="3">
    <location>
        <begin position="43"/>
        <end position="106"/>
    </location>
</feature>
<keyword evidence="2" id="KW-0472">Membrane</keyword>
<accession>A0A6A8G8K7</accession>
<protein>
    <submittedName>
        <fullName evidence="4">Carboxypeptidase regulatory-like domain-containing protein</fullName>
    </submittedName>
</protein>
<proteinExistence type="predicted"/>
<organism evidence="4 5">
    <name type="scientific">Haloferax marinum</name>
    <dbReference type="NCBI Taxonomy" id="2666143"/>
    <lineage>
        <taxon>Archaea</taxon>
        <taxon>Methanobacteriati</taxon>
        <taxon>Methanobacteriota</taxon>
        <taxon>Stenosarchaea group</taxon>
        <taxon>Halobacteria</taxon>
        <taxon>Halobacteriales</taxon>
        <taxon>Haloferacaceae</taxon>
        <taxon>Haloferax</taxon>
    </lineage>
</organism>
<dbReference type="SUPFAM" id="SSF49373">
    <property type="entry name" value="Invasin/intimin cell-adhesion fragments"/>
    <property type="match status" value="1"/>
</dbReference>
<dbReference type="OrthoDB" id="300879at2157"/>
<evidence type="ECO:0000259" key="3">
    <source>
        <dbReference type="Pfam" id="PF24107"/>
    </source>
</evidence>
<dbReference type="Pfam" id="PF24107">
    <property type="entry name" value="DUF7382"/>
    <property type="match status" value="1"/>
</dbReference>
<name>A0A6A8G8K7_9EURY</name>
<gene>
    <name evidence="4" type="ORF">GJR99_07660</name>
</gene>